<dbReference type="InterPro" id="IPR055999">
    <property type="entry name" value="DUF7577"/>
</dbReference>
<dbReference type="Pfam" id="PF24463">
    <property type="entry name" value="DUF7577"/>
    <property type="match status" value="1"/>
</dbReference>
<organism evidence="2 3">
    <name type="scientific">Halogranum gelatinilyticum</name>
    <dbReference type="NCBI Taxonomy" id="660521"/>
    <lineage>
        <taxon>Archaea</taxon>
        <taxon>Methanobacteriati</taxon>
        <taxon>Methanobacteriota</taxon>
        <taxon>Stenosarchaea group</taxon>
        <taxon>Halobacteria</taxon>
        <taxon>Halobacteriales</taxon>
        <taxon>Haloferacaceae</taxon>
    </lineage>
</organism>
<proteinExistence type="predicted"/>
<protein>
    <recommendedName>
        <fullName evidence="1">DUF7577 domain-containing protein</fullName>
    </recommendedName>
</protein>
<dbReference type="EMBL" id="FNHL01000002">
    <property type="protein sequence ID" value="SDM45856.1"/>
    <property type="molecule type" value="Genomic_DNA"/>
</dbReference>
<evidence type="ECO:0000313" key="3">
    <source>
        <dbReference type="Proteomes" id="UP000199451"/>
    </source>
</evidence>
<name>A0A1G9TDT8_9EURY</name>
<reference evidence="3" key="1">
    <citation type="submission" date="2016-10" db="EMBL/GenBank/DDBJ databases">
        <authorList>
            <person name="Varghese N."/>
            <person name="Submissions S."/>
        </authorList>
    </citation>
    <scope>NUCLEOTIDE SEQUENCE [LARGE SCALE GENOMIC DNA]</scope>
    <source>
        <strain evidence="3">CGMCC 1.10119</strain>
    </source>
</reference>
<dbReference type="Proteomes" id="UP000199451">
    <property type="component" value="Unassembled WGS sequence"/>
</dbReference>
<evidence type="ECO:0000259" key="1">
    <source>
        <dbReference type="Pfam" id="PF24463"/>
    </source>
</evidence>
<keyword evidence="3" id="KW-1185">Reference proteome</keyword>
<sequence>MELVFRLLVAGVLIVAPSLLFLGLWHGLHALRDDELIARMNRHTAGSFDDSPLVSDFLPTVDTDAIGRESFVACGTCGTPNPDDVRFCHECLSPVGR</sequence>
<dbReference type="OrthoDB" id="205136at2157"/>
<gene>
    <name evidence="2" type="ORF">SAMN04487949_1731</name>
</gene>
<evidence type="ECO:0000313" key="2">
    <source>
        <dbReference type="EMBL" id="SDM45856.1"/>
    </source>
</evidence>
<dbReference type="RefSeq" id="WP_089696578.1">
    <property type="nucleotide sequence ID" value="NZ_FNHL01000002.1"/>
</dbReference>
<dbReference type="AlphaFoldDB" id="A0A1G9TDT8"/>
<accession>A0A1G9TDT8</accession>
<feature type="domain" description="DUF7577" evidence="1">
    <location>
        <begin position="72"/>
        <end position="94"/>
    </location>
</feature>